<protein>
    <submittedName>
        <fullName evidence="2">Endonuclease/exonuclease/phosphatase family protein</fullName>
    </submittedName>
</protein>
<keyword evidence="2" id="KW-0378">Hydrolase</keyword>
<dbReference type="EMBL" id="JBBPCO010000017">
    <property type="protein sequence ID" value="MEK8090848.1"/>
    <property type="molecule type" value="Genomic_DNA"/>
</dbReference>
<keyword evidence="2" id="KW-0255">Endonuclease</keyword>
<dbReference type="PANTHER" id="PTHR14859">
    <property type="entry name" value="CALCOFLUOR WHITE HYPERSENSITIVE PROTEIN PRECURSOR"/>
    <property type="match status" value="1"/>
</dbReference>
<evidence type="ECO:0000259" key="1">
    <source>
        <dbReference type="Pfam" id="PF03372"/>
    </source>
</evidence>
<comment type="caution">
    <text evidence="2">The sequence shown here is derived from an EMBL/GenBank/DDBJ whole genome shotgun (WGS) entry which is preliminary data.</text>
</comment>
<keyword evidence="3" id="KW-1185">Reference proteome</keyword>
<dbReference type="InterPro" id="IPR005135">
    <property type="entry name" value="Endo/exonuclease/phosphatase"/>
</dbReference>
<dbReference type="Proteomes" id="UP001446205">
    <property type="component" value="Unassembled WGS sequence"/>
</dbReference>
<evidence type="ECO:0000313" key="2">
    <source>
        <dbReference type="EMBL" id="MEK8090848.1"/>
    </source>
</evidence>
<dbReference type="GO" id="GO:0004519">
    <property type="term" value="F:endonuclease activity"/>
    <property type="evidence" value="ECO:0007669"/>
    <property type="project" value="UniProtKB-KW"/>
</dbReference>
<name>A0ABU9DBF4_9PROT</name>
<accession>A0ABU9DBF4</accession>
<proteinExistence type="predicted"/>
<sequence>MAKAAESGNNALKLLTYNIQVGIGSSRFHHMLSHGWRYVMPHGQSLSNLQRIAEIISGQDVVGLNEADAGSFRTRYLNQAGFLAQKAGYPYWEQMITRDLGHVAQHTNSVLCRSAPARVERHRLPSLMDGRGVLEVHCEYAGRPLMVLIAHLGLGRAGRMAQMRYLAELVRSAPNVVLMGDLNCSVRSPEVCWLLKNTPLHAPPRALPTFPSWRPVLDLDHILISDTLAFQNLATVPEPLSDHLTLQAAVRWRD</sequence>
<evidence type="ECO:0000313" key="3">
    <source>
        <dbReference type="Proteomes" id="UP001446205"/>
    </source>
</evidence>
<dbReference type="Pfam" id="PF03372">
    <property type="entry name" value="Exo_endo_phos"/>
    <property type="match status" value="1"/>
</dbReference>
<dbReference type="RefSeq" id="WP_341371904.1">
    <property type="nucleotide sequence ID" value="NZ_JBBPCO010000017.1"/>
</dbReference>
<feature type="domain" description="Endonuclease/exonuclease/phosphatase" evidence="1">
    <location>
        <begin position="15"/>
        <end position="243"/>
    </location>
</feature>
<dbReference type="Gene3D" id="3.60.10.10">
    <property type="entry name" value="Endonuclease/exonuclease/phosphatase"/>
    <property type="match status" value="1"/>
</dbReference>
<gene>
    <name evidence="2" type="ORF">WOB96_13905</name>
</gene>
<dbReference type="SUPFAM" id="SSF56219">
    <property type="entry name" value="DNase I-like"/>
    <property type="match status" value="1"/>
</dbReference>
<dbReference type="InterPro" id="IPR036691">
    <property type="entry name" value="Endo/exonu/phosph_ase_sf"/>
</dbReference>
<organism evidence="2 3">
    <name type="scientific">Thermithiobacillus plumbiphilus</name>
    <dbReference type="NCBI Taxonomy" id="1729899"/>
    <lineage>
        <taxon>Bacteria</taxon>
        <taxon>Pseudomonadati</taxon>
        <taxon>Pseudomonadota</taxon>
        <taxon>Acidithiobacillia</taxon>
        <taxon>Acidithiobacillales</taxon>
        <taxon>Thermithiobacillaceae</taxon>
        <taxon>Thermithiobacillus</taxon>
    </lineage>
</organism>
<dbReference type="InterPro" id="IPR051916">
    <property type="entry name" value="GPI-anchor_lipid_remodeler"/>
</dbReference>
<reference evidence="2 3" key="1">
    <citation type="submission" date="2024-04" db="EMBL/GenBank/DDBJ databases">
        <authorList>
            <person name="Abashina T."/>
            <person name="Shaikin A."/>
        </authorList>
    </citation>
    <scope>NUCLEOTIDE SEQUENCE [LARGE SCALE GENOMIC DNA]</scope>
    <source>
        <strain evidence="2 3">AAFK</strain>
    </source>
</reference>
<dbReference type="PANTHER" id="PTHR14859:SF15">
    <property type="entry name" value="ENDONUCLEASE_EXONUCLEASE_PHOSPHATASE DOMAIN-CONTAINING PROTEIN"/>
    <property type="match status" value="1"/>
</dbReference>
<keyword evidence="2" id="KW-0540">Nuclease</keyword>